<name>E6QLK7_9ZZZZ</name>
<proteinExistence type="predicted"/>
<keyword evidence="1" id="KW-0812">Transmembrane</keyword>
<keyword evidence="1" id="KW-1133">Transmembrane helix</keyword>
<evidence type="ECO:0000313" key="2">
    <source>
        <dbReference type="EMBL" id="CBI08128.1"/>
    </source>
</evidence>
<dbReference type="AlphaFoldDB" id="E6QLK7"/>
<reference evidence="2" key="1">
    <citation type="submission" date="2009-10" db="EMBL/GenBank/DDBJ databases">
        <title>Diversity of trophic interactions inside an arsenic-rich microbial ecosystem.</title>
        <authorList>
            <person name="Bertin P.N."/>
            <person name="Heinrich-Salmeron A."/>
            <person name="Pelletier E."/>
            <person name="Goulhen-Chollet F."/>
            <person name="Arsene-Ploetze F."/>
            <person name="Gallien S."/>
            <person name="Calteau A."/>
            <person name="Vallenet D."/>
            <person name="Casiot C."/>
            <person name="Chane-Woon-Ming B."/>
            <person name="Giloteaux L."/>
            <person name="Barakat M."/>
            <person name="Bonnefoy V."/>
            <person name="Bruneel O."/>
            <person name="Chandler M."/>
            <person name="Cleiss J."/>
            <person name="Duran R."/>
            <person name="Elbaz-Poulichet F."/>
            <person name="Fonknechten N."/>
            <person name="Lauga B."/>
            <person name="Mornico D."/>
            <person name="Ortet P."/>
            <person name="Schaeffer C."/>
            <person name="Siguier P."/>
            <person name="Alexander Thil Smith A."/>
            <person name="Van Dorsselaer A."/>
            <person name="Weissenbach J."/>
            <person name="Medigue C."/>
            <person name="Le Paslier D."/>
        </authorList>
    </citation>
    <scope>NUCLEOTIDE SEQUENCE</scope>
</reference>
<organism evidence="2">
    <name type="scientific">mine drainage metagenome</name>
    <dbReference type="NCBI Taxonomy" id="410659"/>
    <lineage>
        <taxon>unclassified sequences</taxon>
        <taxon>metagenomes</taxon>
        <taxon>ecological metagenomes</taxon>
    </lineage>
</organism>
<sequence>MEVRSCFRLRHCQQSTQMTCIESQPYQQAAPTAQANLVGWIMIRLLLAVLVQLLQFHFHKFRRFAFANPLHPIANMRITKTAVTTECTYRLTALTLLQYSLADASRLQMLEALCHQKSLAGNNA</sequence>
<keyword evidence="1" id="KW-0472">Membrane</keyword>
<comment type="caution">
    <text evidence="2">The sequence shown here is derived from an EMBL/GenBank/DDBJ whole genome shotgun (WGS) entry which is preliminary data.</text>
</comment>
<evidence type="ECO:0000256" key="1">
    <source>
        <dbReference type="SAM" id="Phobius"/>
    </source>
</evidence>
<accession>E6QLK7</accession>
<feature type="transmembrane region" description="Helical" evidence="1">
    <location>
        <begin position="37"/>
        <end position="54"/>
    </location>
</feature>
<gene>
    <name evidence="2" type="ORF">CARN6_1560</name>
</gene>
<dbReference type="EMBL" id="CABQ01000184">
    <property type="protein sequence ID" value="CBI08128.1"/>
    <property type="molecule type" value="Genomic_DNA"/>
</dbReference>
<protein>
    <submittedName>
        <fullName evidence="2">Uncharacterized protein</fullName>
    </submittedName>
</protein>